<reference evidence="2" key="1">
    <citation type="submission" date="2019-09" db="EMBL/GenBank/DDBJ databases">
        <title>Characterisation of the sponge microbiome using genome-centric metagenomics.</title>
        <authorList>
            <person name="Engelberts J.P."/>
            <person name="Robbins S.J."/>
            <person name="De Goeij J.M."/>
            <person name="Aranda M."/>
            <person name="Bell S.C."/>
            <person name="Webster N.S."/>
        </authorList>
    </citation>
    <scope>NUCLEOTIDE SEQUENCE</scope>
    <source>
        <strain evidence="2">SB0675_bin_29</strain>
    </source>
</reference>
<dbReference type="SUPFAM" id="SSF53067">
    <property type="entry name" value="Actin-like ATPase domain"/>
    <property type="match status" value="1"/>
</dbReference>
<dbReference type="InterPro" id="IPR000600">
    <property type="entry name" value="ROK"/>
</dbReference>
<feature type="non-terminal residue" evidence="2">
    <location>
        <position position="168"/>
    </location>
</feature>
<comment type="similarity">
    <text evidence="1">Belongs to the ROK (NagC/XylR) family.</text>
</comment>
<dbReference type="PANTHER" id="PTHR18964:SF146">
    <property type="entry name" value="POLYPHOSPHATE GLUCOKINASE"/>
    <property type="match status" value="1"/>
</dbReference>
<dbReference type="Gene3D" id="3.30.420.40">
    <property type="match status" value="2"/>
</dbReference>
<protein>
    <submittedName>
        <fullName evidence="2">ROK family protein</fullName>
    </submittedName>
</protein>
<dbReference type="InterPro" id="IPR043129">
    <property type="entry name" value="ATPase_NBD"/>
</dbReference>
<dbReference type="CDD" id="cd24058">
    <property type="entry name" value="ASKHA_NBD_ROK_PPGK"/>
    <property type="match status" value="1"/>
</dbReference>
<dbReference type="Pfam" id="PF00480">
    <property type="entry name" value="ROK"/>
    <property type="match status" value="1"/>
</dbReference>
<dbReference type="EMBL" id="VYDA01000256">
    <property type="protein sequence ID" value="MYH61469.1"/>
    <property type="molecule type" value="Genomic_DNA"/>
</dbReference>
<sequence>MDILGIDIGGSGIKGAVVDAETGELLTKRRRIATPEPSTPEAVAEVVLEIVRHFGWVGPMGCTFPAVIRNGIVCTAANVDDSWIGTDAPELFERVTGCPASIVNDADAAGIAEMVFGAGRDQPGVVVLLTLGTGIGSALFVDGHLAPNTEFGHLEIDGFNAESRAANG</sequence>
<name>A0A6B1FXY6_9CHLR</name>
<gene>
    <name evidence="2" type="ORF">F4148_06785</name>
</gene>
<dbReference type="PANTHER" id="PTHR18964">
    <property type="entry name" value="ROK (REPRESSOR, ORF, KINASE) FAMILY"/>
    <property type="match status" value="1"/>
</dbReference>
<dbReference type="AlphaFoldDB" id="A0A6B1FXY6"/>
<evidence type="ECO:0000256" key="1">
    <source>
        <dbReference type="ARBA" id="ARBA00006479"/>
    </source>
</evidence>
<evidence type="ECO:0000313" key="2">
    <source>
        <dbReference type="EMBL" id="MYH61469.1"/>
    </source>
</evidence>
<accession>A0A6B1FXY6</accession>
<organism evidence="2">
    <name type="scientific">Caldilineaceae bacterium SB0675_bin_29</name>
    <dbReference type="NCBI Taxonomy" id="2605266"/>
    <lineage>
        <taxon>Bacteria</taxon>
        <taxon>Bacillati</taxon>
        <taxon>Chloroflexota</taxon>
        <taxon>Caldilineae</taxon>
        <taxon>Caldilineales</taxon>
        <taxon>Caldilineaceae</taxon>
    </lineage>
</organism>
<comment type="caution">
    <text evidence="2">The sequence shown here is derived from an EMBL/GenBank/DDBJ whole genome shotgun (WGS) entry which is preliminary data.</text>
</comment>
<proteinExistence type="inferred from homology"/>